<protein>
    <submittedName>
        <fullName evidence="1">Uncharacterized protein</fullName>
    </submittedName>
</protein>
<accession>A0A518HPD0</accession>
<sequence>MDARQPRWFGHNEAKRSSWRRLQWNAPTLPARSARTQCLPRAPALCHPGESGGGKRIHTERGLIALRVKSVVCCEHEMRAVLPRSVGGCEAAKSVLERTRKTWSFEHPSQLIADRSSLLWCWQIELSAKKLDTDAPFPFSRGGVSIPDRWDVGGSRHHQSNPTRRYGVNAFDVLATTSHFRRG</sequence>
<organism evidence="1 2">
    <name type="scientific">Stieleria neptunia</name>
    <dbReference type="NCBI Taxonomy" id="2527979"/>
    <lineage>
        <taxon>Bacteria</taxon>
        <taxon>Pseudomonadati</taxon>
        <taxon>Planctomycetota</taxon>
        <taxon>Planctomycetia</taxon>
        <taxon>Pirellulales</taxon>
        <taxon>Pirellulaceae</taxon>
        <taxon>Stieleria</taxon>
    </lineage>
</organism>
<proteinExistence type="predicted"/>
<dbReference type="Proteomes" id="UP000319004">
    <property type="component" value="Chromosome"/>
</dbReference>
<evidence type="ECO:0000313" key="1">
    <source>
        <dbReference type="EMBL" id="QDV42696.1"/>
    </source>
</evidence>
<keyword evidence="2" id="KW-1185">Reference proteome</keyword>
<dbReference type="EMBL" id="CP037423">
    <property type="protein sequence ID" value="QDV42696.1"/>
    <property type="molecule type" value="Genomic_DNA"/>
</dbReference>
<dbReference type="KEGG" id="snep:Enr13x_25460"/>
<dbReference type="AlphaFoldDB" id="A0A518HPD0"/>
<name>A0A518HPD0_9BACT</name>
<evidence type="ECO:0000313" key="2">
    <source>
        <dbReference type="Proteomes" id="UP000319004"/>
    </source>
</evidence>
<reference evidence="1 2" key="1">
    <citation type="submission" date="2019-03" db="EMBL/GenBank/DDBJ databases">
        <title>Deep-cultivation of Planctomycetes and their phenomic and genomic characterization uncovers novel biology.</title>
        <authorList>
            <person name="Wiegand S."/>
            <person name="Jogler M."/>
            <person name="Boedeker C."/>
            <person name="Pinto D."/>
            <person name="Vollmers J."/>
            <person name="Rivas-Marin E."/>
            <person name="Kohn T."/>
            <person name="Peeters S.H."/>
            <person name="Heuer A."/>
            <person name="Rast P."/>
            <person name="Oberbeckmann S."/>
            <person name="Bunk B."/>
            <person name="Jeske O."/>
            <person name="Meyerdierks A."/>
            <person name="Storesund J.E."/>
            <person name="Kallscheuer N."/>
            <person name="Luecker S."/>
            <person name="Lage O.M."/>
            <person name="Pohl T."/>
            <person name="Merkel B.J."/>
            <person name="Hornburger P."/>
            <person name="Mueller R.-W."/>
            <person name="Bruemmer F."/>
            <person name="Labrenz M."/>
            <person name="Spormann A.M."/>
            <person name="Op den Camp H."/>
            <person name="Overmann J."/>
            <person name="Amann R."/>
            <person name="Jetten M.S.M."/>
            <person name="Mascher T."/>
            <person name="Medema M.H."/>
            <person name="Devos D.P."/>
            <person name="Kaster A.-K."/>
            <person name="Ovreas L."/>
            <person name="Rohde M."/>
            <person name="Galperin M.Y."/>
            <person name="Jogler C."/>
        </authorList>
    </citation>
    <scope>NUCLEOTIDE SEQUENCE [LARGE SCALE GENOMIC DNA]</scope>
    <source>
        <strain evidence="1 2">Enr13</strain>
    </source>
</reference>
<gene>
    <name evidence="1" type="ORF">Enr13x_25460</name>
</gene>